<evidence type="ECO:0000256" key="1">
    <source>
        <dbReference type="SAM" id="MobiDB-lite"/>
    </source>
</evidence>
<evidence type="ECO:0000313" key="2">
    <source>
        <dbReference type="EMBL" id="GJE54406.1"/>
    </source>
</evidence>
<protein>
    <recommendedName>
        <fullName evidence="4">Sigma-like protein</fullName>
    </recommendedName>
</protein>
<feature type="compositionally biased region" description="Basic and acidic residues" evidence="1">
    <location>
        <begin position="7"/>
        <end position="20"/>
    </location>
</feature>
<feature type="region of interest" description="Disordered" evidence="1">
    <location>
        <begin position="1"/>
        <end position="59"/>
    </location>
</feature>
<dbReference type="Proteomes" id="UP001055101">
    <property type="component" value="Unassembled WGS sequence"/>
</dbReference>
<reference evidence="2" key="1">
    <citation type="journal article" date="2021" name="Front. Microbiol.">
        <title>Comprehensive Comparative Genomics and Phenotyping of Methylobacterium Species.</title>
        <authorList>
            <person name="Alessa O."/>
            <person name="Ogura Y."/>
            <person name="Fujitani Y."/>
            <person name="Takami H."/>
            <person name="Hayashi T."/>
            <person name="Sahin N."/>
            <person name="Tani A."/>
        </authorList>
    </citation>
    <scope>NUCLEOTIDE SEQUENCE</scope>
    <source>
        <strain evidence="2">DSM 23674</strain>
    </source>
</reference>
<name>A0ABQ4TGG9_9HYPH</name>
<evidence type="ECO:0000313" key="3">
    <source>
        <dbReference type="Proteomes" id="UP001055101"/>
    </source>
</evidence>
<sequence>MTSAGHKTKDDTTNTDDKPKGKPANSAPDAVMDPNEKTEGKPGLPSGADQGDDADPGGG</sequence>
<organism evidence="2 3">
    <name type="scientific">Methylobacterium thuringiense</name>
    <dbReference type="NCBI Taxonomy" id="1003091"/>
    <lineage>
        <taxon>Bacteria</taxon>
        <taxon>Pseudomonadati</taxon>
        <taxon>Pseudomonadota</taxon>
        <taxon>Alphaproteobacteria</taxon>
        <taxon>Hyphomicrobiales</taxon>
        <taxon>Methylobacteriaceae</taxon>
        <taxon>Methylobacterium</taxon>
    </lineage>
</organism>
<proteinExistence type="predicted"/>
<dbReference type="EMBL" id="BPRA01000003">
    <property type="protein sequence ID" value="GJE54406.1"/>
    <property type="molecule type" value="Genomic_DNA"/>
</dbReference>
<comment type="caution">
    <text evidence="2">The sequence shown here is derived from an EMBL/GenBank/DDBJ whole genome shotgun (WGS) entry which is preliminary data.</text>
</comment>
<evidence type="ECO:0008006" key="4">
    <source>
        <dbReference type="Google" id="ProtNLM"/>
    </source>
</evidence>
<gene>
    <name evidence="2" type="ORF">EKPJFOCH_0881</name>
</gene>
<accession>A0ABQ4TGG9</accession>
<feature type="compositionally biased region" description="Acidic residues" evidence="1">
    <location>
        <begin position="50"/>
        <end position="59"/>
    </location>
</feature>
<dbReference type="RefSeq" id="WP_147814177.1">
    <property type="nucleotide sequence ID" value="NZ_BPRA01000003.1"/>
</dbReference>
<keyword evidence="3" id="KW-1185">Reference proteome</keyword>
<reference evidence="2" key="2">
    <citation type="submission" date="2021-08" db="EMBL/GenBank/DDBJ databases">
        <authorList>
            <person name="Tani A."/>
            <person name="Ola A."/>
            <person name="Ogura Y."/>
            <person name="Katsura K."/>
            <person name="Hayashi T."/>
        </authorList>
    </citation>
    <scope>NUCLEOTIDE SEQUENCE</scope>
    <source>
        <strain evidence="2">DSM 23674</strain>
    </source>
</reference>